<dbReference type="AlphaFoldDB" id="A0A511KIS6"/>
<dbReference type="OrthoDB" id="10297263at2759"/>
<evidence type="ECO:0000256" key="2">
    <source>
        <dbReference type="SAM" id="Phobius"/>
    </source>
</evidence>
<evidence type="ECO:0000256" key="1">
    <source>
        <dbReference type="SAM" id="MobiDB-lite"/>
    </source>
</evidence>
<evidence type="ECO:0000313" key="3">
    <source>
        <dbReference type="EMBL" id="GEM10279.1"/>
    </source>
</evidence>
<feature type="region of interest" description="Disordered" evidence="1">
    <location>
        <begin position="20"/>
        <end position="41"/>
    </location>
</feature>
<reference evidence="3 4" key="1">
    <citation type="submission" date="2019-07" db="EMBL/GenBank/DDBJ databases">
        <title>Rhodotorula toruloides NBRC10032 genome sequencing.</title>
        <authorList>
            <person name="Shida Y."/>
            <person name="Takaku H."/>
            <person name="Ogasawara W."/>
            <person name="Mori K."/>
        </authorList>
    </citation>
    <scope>NUCLEOTIDE SEQUENCE [LARGE SCALE GENOMIC DNA]</scope>
    <source>
        <strain evidence="3 4">NBRC10032</strain>
    </source>
</reference>
<protein>
    <submittedName>
        <fullName evidence="3">Uncharacterized protein</fullName>
    </submittedName>
</protein>
<evidence type="ECO:0000313" key="4">
    <source>
        <dbReference type="Proteomes" id="UP000321518"/>
    </source>
</evidence>
<keyword evidence="2" id="KW-0812">Transmembrane</keyword>
<sequence length="95" mass="10603">MLWGKTFQALRTAKPLSASPQLARAYATDTPSSMGTSRPGWFRTEQDKTRALWAAAILATVGGWWYMTREPNARKEYEKVKQGMRGTSSSNSSTK</sequence>
<proteinExistence type="predicted"/>
<comment type="caution">
    <text evidence="3">The sequence shown here is derived from an EMBL/GenBank/DDBJ whole genome shotgun (WGS) entry which is preliminary data.</text>
</comment>
<keyword evidence="2" id="KW-1133">Transmembrane helix</keyword>
<organism evidence="3 4">
    <name type="scientific">Rhodotorula toruloides</name>
    <name type="common">Yeast</name>
    <name type="synonym">Rhodosporidium toruloides</name>
    <dbReference type="NCBI Taxonomy" id="5286"/>
    <lineage>
        <taxon>Eukaryota</taxon>
        <taxon>Fungi</taxon>
        <taxon>Dikarya</taxon>
        <taxon>Basidiomycota</taxon>
        <taxon>Pucciniomycotina</taxon>
        <taxon>Microbotryomycetes</taxon>
        <taxon>Sporidiobolales</taxon>
        <taxon>Sporidiobolaceae</taxon>
        <taxon>Rhodotorula</taxon>
    </lineage>
</organism>
<keyword evidence="2" id="KW-0472">Membrane</keyword>
<name>A0A511KIS6_RHOTO</name>
<feature type="compositionally biased region" description="Polar residues" evidence="1">
    <location>
        <begin position="85"/>
        <end position="95"/>
    </location>
</feature>
<feature type="transmembrane region" description="Helical" evidence="2">
    <location>
        <begin position="51"/>
        <end position="67"/>
    </location>
</feature>
<feature type="region of interest" description="Disordered" evidence="1">
    <location>
        <begin position="76"/>
        <end position="95"/>
    </location>
</feature>
<accession>A0A511KIS6</accession>
<dbReference type="Proteomes" id="UP000321518">
    <property type="component" value="Unassembled WGS sequence"/>
</dbReference>
<dbReference type="EMBL" id="BJWK01000010">
    <property type="protein sequence ID" value="GEM10279.1"/>
    <property type="molecule type" value="Genomic_DNA"/>
</dbReference>
<gene>
    <name evidence="3" type="ORF">Rt10032_c10g4296</name>
</gene>